<keyword evidence="7 8" id="KW-0833">Ubl conjugation pathway</keyword>
<evidence type="ECO:0000256" key="3">
    <source>
        <dbReference type="ARBA" id="ARBA00004906"/>
    </source>
</evidence>
<name>A0A0D2MCL2_HYPSF</name>
<dbReference type="PROSITE" id="PS50020">
    <property type="entry name" value="WW_DOMAIN_2"/>
    <property type="match status" value="3"/>
</dbReference>
<feature type="compositionally biased region" description="Polar residues" evidence="11">
    <location>
        <begin position="321"/>
        <end position="331"/>
    </location>
</feature>
<dbReference type="InterPro" id="IPR024928">
    <property type="entry name" value="E3_ub_ligase_SMURF1"/>
</dbReference>
<dbReference type="GO" id="GO:0061630">
    <property type="term" value="F:ubiquitin protein ligase activity"/>
    <property type="evidence" value="ECO:0007669"/>
    <property type="project" value="UniProtKB-EC"/>
</dbReference>
<evidence type="ECO:0000256" key="5">
    <source>
        <dbReference type="ARBA" id="ARBA00022679"/>
    </source>
</evidence>
<dbReference type="Proteomes" id="UP000054270">
    <property type="component" value="Unassembled WGS sequence"/>
</dbReference>
<dbReference type="PROSITE" id="PS01159">
    <property type="entry name" value="WW_DOMAIN_1"/>
    <property type="match status" value="3"/>
</dbReference>
<dbReference type="PROSITE" id="PS50237">
    <property type="entry name" value="HECT"/>
    <property type="match status" value="1"/>
</dbReference>
<keyword evidence="16" id="KW-1185">Reference proteome</keyword>
<dbReference type="Gene3D" id="3.30.2410.10">
    <property type="entry name" value="Hect, E3 ligase catalytic domain"/>
    <property type="match status" value="1"/>
</dbReference>
<evidence type="ECO:0000256" key="9">
    <source>
        <dbReference type="PIRSR" id="PIRSR001569-1"/>
    </source>
</evidence>
<reference evidence="16" key="1">
    <citation type="submission" date="2014-04" db="EMBL/GenBank/DDBJ databases">
        <title>Evolutionary Origins and Diversification of the Mycorrhizal Mutualists.</title>
        <authorList>
            <consortium name="DOE Joint Genome Institute"/>
            <consortium name="Mycorrhizal Genomics Consortium"/>
            <person name="Kohler A."/>
            <person name="Kuo A."/>
            <person name="Nagy L.G."/>
            <person name="Floudas D."/>
            <person name="Copeland A."/>
            <person name="Barry K.W."/>
            <person name="Cichocki N."/>
            <person name="Veneault-Fourrey C."/>
            <person name="LaButti K."/>
            <person name="Lindquist E.A."/>
            <person name="Lipzen A."/>
            <person name="Lundell T."/>
            <person name="Morin E."/>
            <person name="Murat C."/>
            <person name="Riley R."/>
            <person name="Ohm R."/>
            <person name="Sun H."/>
            <person name="Tunlid A."/>
            <person name="Henrissat B."/>
            <person name="Grigoriev I.V."/>
            <person name="Hibbett D.S."/>
            <person name="Martin F."/>
        </authorList>
    </citation>
    <scope>NUCLEOTIDE SEQUENCE [LARGE SCALE GENOMIC DNA]</scope>
    <source>
        <strain evidence="16">FD-334 SS-4</strain>
    </source>
</reference>
<dbReference type="Gene3D" id="2.20.70.10">
    <property type="match status" value="2"/>
</dbReference>
<comment type="subcellular location">
    <subcellularLocation>
        <location evidence="2">Cytoplasm</location>
    </subcellularLocation>
</comment>
<dbReference type="OMA" id="GWGMQIA"/>
<dbReference type="SMART" id="SM00119">
    <property type="entry name" value="HECTc"/>
    <property type="match status" value="1"/>
</dbReference>
<feature type="domain" description="C2" evidence="12">
    <location>
        <begin position="9"/>
        <end position="133"/>
    </location>
</feature>
<feature type="domain" description="HECT" evidence="14">
    <location>
        <begin position="489"/>
        <end position="822"/>
    </location>
</feature>
<keyword evidence="5 8" id="KW-0808">Transferase</keyword>
<feature type="region of interest" description="Disordered" evidence="11">
    <location>
        <begin position="375"/>
        <end position="405"/>
    </location>
</feature>
<dbReference type="EC" id="2.3.2.26" evidence="8"/>
<dbReference type="PANTHER" id="PTHR11254">
    <property type="entry name" value="HECT DOMAIN UBIQUITIN-PROTEIN LIGASE"/>
    <property type="match status" value="1"/>
</dbReference>
<feature type="domain" description="WW" evidence="13">
    <location>
        <begin position="348"/>
        <end position="381"/>
    </location>
</feature>
<dbReference type="InterPro" id="IPR001202">
    <property type="entry name" value="WW_dom"/>
</dbReference>
<dbReference type="Pfam" id="PF00632">
    <property type="entry name" value="HECT"/>
    <property type="match status" value="1"/>
</dbReference>
<organism evidence="15 16">
    <name type="scientific">Hypholoma sublateritium (strain FD-334 SS-4)</name>
    <dbReference type="NCBI Taxonomy" id="945553"/>
    <lineage>
        <taxon>Eukaryota</taxon>
        <taxon>Fungi</taxon>
        <taxon>Dikarya</taxon>
        <taxon>Basidiomycota</taxon>
        <taxon>Agaricomycotina</taxon>
        <taxon>Agaricomycetes</taxon>
        <taxon>Agaricomycetidae</taxon>
        <taxon>Agaricales</taxon>
        <taxon>Agaricineae</taxon>
        <taxon>Strophariaceae</taxon>
        <taxon>Hypholoma</taxon>
    </lineage>
</organism>
<dbReference type="InterPro" id="IPR050409">
    <property type="entry name" value="E3_ubiq-protein_ligase"/>
</dbReference>
<dbReference type="InterPro" id="IPR000008">
    <property type="entry name" value="C2_dom"/>
</dbReference>
<dbReference type="CDD" id="cd00078">
    <property type="entry name" value="HECTc"/>
    <property type="match status" value="1"/>
</dbReference>
<dbReference type="PIRSF" id="PIRSF001569">
    <property type="entry name" value="E3_ub_ligase_SMURF1"/>
    <property type="match status" value="1"/>
</dbReference>
<keyword evidence="6" id="KW-0677">Repeat</keyword>
<evidence type="ECO:0000256" key="8">
    <source>
        <dbReference type="PIRNR" id="PIRNR001569"/>
    </source>
</evidence>
<evidence type="ECO:0000256" key="10">
    <source>
        <dbReference type="PROSITE-ProRule" id="PRU00104"/>
    </source>
</evidence>
<dbReference type="Gene3D" id="2.60.40.150">
    <property type="entry name" value="C2 domain"/>
    <property type="match status" value="1"/>
</dbReference>
<dbReference type="CDD" id="cd08382">
    <property type="entry name" value="C2_Smurf-like"/>
    <property type="match status" value="1"/>
</dbReference>
<dbReference type="SMART" id="SM00239">
    <property type="entry name" value="C2"/>
    <property type="match status" value="1"/>
</dbReference>
<gene>
    <name evidence="15" type="ORF">HYPSUDRAFT_141061</name>
</gene>
<feature type="active site" description="Glycyl thioester intermediate" evidence="9 10">
    <location>
        <position position="790"/>
    </location>
</feature>
<feature type="domain" description="WW" evidence="13">
    <location>
        <begin position="261"/>
        <end position="294"/>
    </location>
</feature>
<evidence type="ECO:0000256" key="6">
    <source>
        <dbReference type="ARBA" id="ARBA00022737"/>
    </source>
</evidence>
<dbReference type="Gene3D" id="3.30.2160.10">
    <property type="entry name" value="Hect, E3 ligase catalytic domain"/>
    <property type="match status" value="1"/>
</dbReference>
<dbReference type="SUPFAM" id="SSF49562">
    <property type="entry name" value="C2 domain (Calcium/lipid-binding domain, CaLB)"/>
    <property type="match status" value="1"/>
</dbReference>
<dbReference type="PROSITE" id="PS50004">
    <property type="entry name" value="C2"/>
    <property type="match status" value="1"/>
</dbReference>
<dbReference type="STRING" id="945553.A0A0D2MCL2"/>
<feature type="domain" description="WW" evidence="13">
    <location>
        <begin position="400"/>
        <end position="433"/>
    </location>
</feature>
<dbReference type="UniPathway" id="UPA00143"/>
<dbReference type="OrthoDB" id="8068875at2759"/>
<feature type="compositionally biased region" description="Polar residues" evidence="11">
    <location>
        <begin position="209"/>
        <end position="229"/>
    </location>
</feature>
<feature type="region of interest" description="Disordered" evidence="11">
    <location>
        <begin position="1"/>
        <end position="22"/>
    </location>
</feature>
<dbReference type="CDD" id="cd00201">
    <property type="entry name" value="WW"/>
    <property type="match status" value="3"/>
</dbReference>
<dbReference type="Pfam" id="PF00397">
    <property type="entry name" value="WW"/>
    <property type="match status" value="3"/>
</dbReference>
<dbReference type="AlphaFoldDB" id="A0A0D2MCL2"/>
<sequence length="822" mass="92738">MASSSRSVRRRPHIFQASDSPSCTSRLNDSERFIKVTLFGASGLVKRELLSFPDPFAVLTVDGEQTSTTAIFRRSLGPTWNETFDVKVRQSSMIAIQIFDHRKFKKRDQGFLGVFNISAADALQLAANQQGLIQRDLTMSSNNLPVAGKISFNFSLLASSPHPVNHTPGQEYVSQTQPQVNISERPARLSNPFPQVVVEDDHTRVPGNPNLSTPSLRPSPSHVGLNSSYAGPPRQENPRPTSSSISAAPVVGRLLDDEAGNPLPPGWERRTDQQGRPYYVDHNTRQTTWHRPLLAGQALAASGSVRPTSQIPQGPARTISAAPSSVTSSAISPGAGTLPTQTGPYADIPLPLGWEERRTPEGRPYFVDHHTRTTTWTDPRRTTQPPPSAVTRPSANANLGPLPSGWEMRLTSTGRVYFVDHNTRTTSWDDPRLPPNLDDNAPQYKRDYRRKVVYFRSQPKMRVLPGKCEVKVRRTRVLEDSYGAVMAYTGEDLKRRLMVNFEGEDGLDYGGVSREWFFLLSHEIFNPSYGLFEYSTHDNYTLQINPASGINPDHLSYFKFIGRCLGLAIFHRRFLDAYFVPSFYKMILGKHMALADLESVDADLHRSLVWMLDNDITDILDETFTTAEERFGELVTIDLKPGGEDIAVTEDNKKDYVDSVVAYRISRRVKEQFDSFMEGLLELIPRDLINVFDERELELLIGGMSEIDMDDWTKFTDYRGYEKTDQVIEWFWQCIRSWPAERKSRLLQFTTGTSRVPVNGFKDLQGSDGPRRFTIEKSGDPQGLPRSHTCFNRLDLPPYQDYESLESKLLFAIEETEGFGQE</sequence>
<dbReference type="GO" id="GO:0016567">
    <property type="term" value="P:protein ubiquitination"/>
    <property type="evidence" value="ECO:0007669"/>
    <property type="project" value="UniProtKB-UniPathway"/>
</dbReference>
<dbReference type="PANTHER" id="PTHR11254:SF440">
    <property type="entry name" value="E3 UBIQUITIN-PROTEIN LIGASE NEDD-4"/>
    <property type="match status" value="1"/>
</dbReference>
<dbReference type="InterPro" id="IPR035892">
    <property type="entry name" value="C2_domain_sf"/>
</dbReference>
<evidence type="ECO:0000256" key="2">
    <source>
        <dbReference type="ARBA" id="ARBA00004496"/>
    </source>
</evidence>
<protein>
    <recommendedName>
        <fullName evidence="8">E3 ubiquitin-protein ligase</fullName>
        <ecNumber evidence="8">2.3.2.26</ecNumber>
    </recommendedName>
</protein>
<dbReference type="InterPro" id="IPR036020">
    <property type="entry name" value="WW_dom_sf"/>
</dbReference>
<dbReference type="GO" id="GO:0006511">
    <property type="term" value="P:ubiquitin-dependent protein catabolic process"/>
    <property type="evidence" value="ECO:0007669"/>
    <property type="project" value="InterPro"/>
</dbReference>
<evidence type="ECO:0000259" key="12">
    <source>
        <dbReference type="PROSITE" id="PS50004"/>
    </source>
</evidence>
<dbReference type="FunFam" id="2.20.70.10:FF:000017">
    <property type="entry name" value="E3 ubiquitin-protein ligase"/>
    <property type="match status" value="1"/>
</dbReference>
<evidence type="ECO:0000313" key="16">
    <source>
        <dbReference type="Proteomes" id="UP000054270"/>
    </source>
</evidence>
<accession>A0A0D2MCL2</accession>
<dbReference type="SMART" id="SM00456">
    <property type="entry name" value="WW"/>
    <property type="match status" value="3"/>
</dbReference>
<evidence type="ECO:0000313" key="15">
    <source>
        <dbReference type="EMBL" id="KJA21173.1"/>
    </source>
</evidence>
<feature type="region of interest" description="Disordered" evidence="11">
    <location>
        <begin position="300"/>
        <end position="344"/>
    </location>
</feature>
<dbReference type="FunFam" id="3.90.1750.10:FF:000079">
    <property type="entry name" value="E3 ubiquitin-protein ligase"/>
    <property type="match status" value="1"/>
</dbReference>
<evidence type="ECO:0000256" key="7">
    <source>
        <dbReference type="ARBA" id="ARBA00022786"/>
    </source>
</evidence>
<dbReference type="FunFam" id="3.30.2160.10:FF:000001">
    <property type="entry name" value="E3 ubiquitin-protein ligase NEDD4-like"/>
    <property type="match status" value="1"/>
</dbReference>
<dbReference type="SUPFAM" id="SSF51045">
    <property type="entry name" value="WW domain"/>
    <property type="match status" value="3"/>
</dbReference>
<dbReference type="FunFam" id="3.30.2410.10:FF:000001">
    <property type="entry name" value="E3 ubiquitin-protein ligase NEDD4-like"/>
    <property type="match status" value="1"/>
</dbReference>
<dbReference type="SUPFAM" id="SSF56204">
    <property type="entry name" value="Hect, E3 ligase catalytic domain"/>
    <property type="match status" value="1"/>
</dbReference>
<comment type="catalytic activity">
    <reaction evidence="1 8">
        <text>S-ubiquitinyl-[E2 ubiquitin-conjugating enzyme]-L-cysteine + [acceptor protein]-L-lysine = [E2 ubiquitin-conjugating enzyme]-L-cysteine + N(6)-ubiquitinyl-[acceptor protein]-L-lysine.</text>
        <dbReference type="EC" id="2.3.2.26"/>
    </reaction>
</comment>
<evidence type="ECO:0000259" key="13">
    <source>
        <dbReference type="PROSITE" id="PS50020"/>
    </source>
</evidence>
<dbReference type="Gene3D" id="3.90.1750.10">
    <property type="entry name" value="Hect, E3 ligase catalytic domains"/>
    <property type="match status" value="1"/>
</dbReference>
<evidence type="ECO:0000256" key="1">
    <source>
        <dbReference type="ARBA" id="ARBA00000885"/>
    </source>
</evidence>
<keyword evidence="4" id="KW-0963">Cytoplasm</keyword>
<dbReference type="InterPro" id="IPR000569">
    <property type="entry name" value="HECT_dom"/>
</dbReference>
<dbReference type="Pfam" id="PF00168">
    <property type="entry name" value="C2"/>
    <property type="match status" value="1"/>
</dbReference>
<dbReference type="EMBL" id="KN817560">
    <property type="protein sequence ID" value="KJA21173.1"/>
    <property type="molecule type" value="Genomic_DNA"/>
</dbReference>
<evidence type="ECO:0000256" key="4">
    <source>
        <dbReference type="ARBA" id="ARBA00022490"/>
    </source>
</evidence>
<dbReference type="GO" id="GO:0005737">
    <property type="term" value="C:cytoplasm"/>
    <property type="evidence" value="ECO:0007669"/>
    <property type="project" value="UniProtKB-SubCell"/>
</dbReference>
<evidence type="ECO:0000259" key="14">
    <source>
        <dbReference type="PROSITE" id="PS50237"/>
    </source>
</evidence>
<feature type="region of interest" description="Disordered" evidence="11">
    <location>
        <begin position="183"/>
        <end position="276"/>
    </location>
</feature>
<comment type="pathway">
    <text evidence="3 8">Protein modification; protein ubiquitination.</text>
</comment>
<evidence type="ECO:0000256" key="11">
    <source>
        <dbReference type="SAM" id="MobiDB-lite"/>
    </source>
</evidence>
<dbReference type="InterPro" id="IPR035983">
    <property type="entry name" value="Hect_E3_ubiquitin_ligase"/>
</dbReference>
<proteinExistence type="predicted"/>